<evidence type="ECO:0000256" key="11">
    <source>
        <dbReference type="ARBA" id="ARBA00023125"/>
    </source>
</evidence>
<dbReference type="PANTHER" id="PTHR10459:SF60">
    <property type="entry name" value="POLY [ADP-RIBOSE] POLYMERASE 2"/>
    <property type="match status" value="1"/>
</dbReference>
<dbReference type="Gene3D" id="3.40.50.10190">
    <property type="entry name" value="BRCT domain"/>
    <property type="match status" value="1"/>
</dbReference>
<evidence type="ECO:0000256" key="1">
    <source>
        <dbReference type="ARBA" id="ARBA00004123"/>
    </source>
</evidence>
<comment type="similarity">
    <text evidence="13">Belongs to the ARTD/PARP family.</text>
</comment>
<dbReference type="InterPro" id="IPR050800">
    <property type="entry name" value="ARTD/PARP"/>
</dbReference>
<organism evidence="21 22">
    <name type="scientific">Geosmithia morbida</name>
    <dbReference type="NCBI Taxonomy" id="1094350"/>
    <lineage>
        <taxon>Eukaryota</taxon>
        <taxon>Fungi</taxon>
        <taxon>Dikarya</taxon>
        <taxon>Ascomycota</taxon>
        <taxon>Pezizomycotina</taxon>
        <taxon>Sordariomycetes</taxon>
        <taxon>Hypocreomycetidae</taxon>
        <taxon>Hypocreales</taxon>
        <taxon>Bionectriaceae</taxon>
        <taxon>Geosmithia</taxon>
    </lineage>
</organism>
<dbReference type="Pfam" id="PF02877">
    <property type="entry name" value="PARP_reg"/>
    <property type="match status" value="1"/>
</dbReference>
<reference evidence="21" key="1">
    <citation type="submission" date="2020-03" db="EMBL/GenBank/DDBJ databases">
        <title>Site-based positive gene gene selection in Geosmithia morbida across the United States reveals a broad range of putative effectors and factors for local host and environmental adapation.</title>
        <authorList>
            <person name="Onufrak A."/>
            <person name="Murdoch R.W."/>
            <person name="Gazis R."/>
            <person name="Huff M."/>
            <person name="Staton M."/>
            <person name="Klingeman W."/>
            <person name="Hadziabdic D."/>
        </authorList>
    </citation>
    <scope>NUCLEOTIDE SEQUENCE</scope>
    <source>
        <strain evidence="21">1262</strain>
    </source>
</reference>
<dbReference type="GO" id="GO:0070212">
    <property type="term" value="P:protein poly-ADP-ribosylation"/>
    <property type="evidence" value="ECO:0007669"/>
    <property type="project" value="TreeGrafter"/>
</dbReference>
<evidence type="ECO:0000256" key="3">
    <source>
        <dbReference type="ARBA" id="ARBA00022679"/>
    </source>
</evidence>
<dbReference type="Pfam" id="PF05406">
    <property type="entry name" value="WGR"/>
    <property type="match status" value="1"/>
</dbReference>
<comment type="catalytic activity">
    <reaction evidence="14">
        <text>NAD(+) + (ADP-D-ribosyl)n-acceptor = nicotinamide + (ADP-D-ribosyl)n+1-acceptor + H(+).</text>
        <dbReference type="EC" id="2.4.2.30"/>
    </reaction>
</comment>
<name>A0A9P4YPF7_9HYPO</name>
<keyword evidence="4" id="KW-0548">Nucleotidyltransferase</keyword>
<keyword evidence="2 15" id="KW-0328">Glycosyltransferase</keyword>
<evidence type="ECO:0000256" key="13">
    <source>
        <dbReference type="ARBA" id="ARBA00024347"/>
    </source>
</evidence>
<evidence type="ECO:0000256" key="14">
    <source>
        <dbReference type="ARBA" id="ARBA00033987"/>
    </source>
</evidence>
<protein>
    <recommendedName>
        <fullName evidence="15">Poly [ADP-ribose] polymerase</fullName>
        <shortName evidence="15">PARP</shortName>
        <ecNumber evidence="15">2.4.2.-</ecNumber>
    </recommendedName>
</protein>
<keyword evidence="22" id="KW-1185">Reference proteome</keyword>
<dbReference type="GO" id="GO:0005730">
    <property type="term" value="C:nucleolus"/>
    <property type="evidence" value="ECO:0007669"/>
    <property type="project" value="TreeGrafter"/>
</dbReference>
<dbReference type="SMART" id="SM00773">
    <property type="entry name" value="WGR"/>
    <property type="match status" value="1"/>
</dbReference>
<feature type="domain" description="PARP alpha-helical" evidence="19">
    <location>
        <begin position="329"/>
        <end position="455"/>
    </location>
</feature>
<proteinExistence type="inferred from homology"/>
<dbReference type="InterPro" id="IPR001357">
    <property type="entry name" value="BRCT_dom"/>
</dbReference>
<dbReference type="SUPFAM" id="SSF52113">
    <property type="entry name" value="BRCT domain"/>
    <property type="match status" value="1"/>
</dbReference>
<dbReference type="InterPro" id="IPR012317">
    <property type="entry name" value="Poly(ADP-ribose)pol_cat_dom"/>
</dbReference>
<keyword evidence="6" id="KW-0677">Repeat</keyword>
<comment type="subcellular location">
    <subcellularLocation>
        <location evidence="1">Nucleus</location>
    </subcellularLocation>
</comment>
<dbReference type="InterPro" id="IPR036930">
    <property type="entry name" value="WGR_dom_sf"/>
</dbReference>
<gene>
    <name evidence="21" type="ORF">GMORB2_2717</name>
</gene>
<dbReference type="PROSITE" id="PS51977">
    <property type="entry name" value="WGR"/>
    <property type="match status" value="1"/>
</dbReference>
<dbReference type="Gene3D" id="2.20.140.10">
    <property type="entry name" value="WGR domain"/>
    <property type="match status" value="1"/>
</dbReference>
<dbReference type="FunFam" id="2.20.140.10:FF:000001">
    <property type="entry name" value="Poly [ADP-ribose] polymerase"/>
    <property type="match status" value="1"/>
</dbReference>
<feature type="compositionally biased region" description="Low complexity" evidence="16">
    <location>
        <begin position="1"/>
        <end position="18"/>
    </location>
</feature>
<keyword evidence="11" id="KW-0238">DNA-binding</keyword>
<keyword evidence="10 15" id="KW-0520">NAD</keyword>
<keyword evidence="3 15" id="KW-0808">Transferase</keyword>
<sequence length="706" mass="77937">MATRRQAAAAARKAAAAAPSPPPLDGHTVALCGNFTSYSHNQSSMEDTVRRLGGKVAKSITRTTTLLICSEVEYIDRSNKVRDAMAKKMPILGPGWLLDTEREKRVVDTAPYDWDIIKPTSTNNSTVNSANGGDKKNKRPAPPTPAGDGGPDVKKTKIVAEGQFMKNDGVIQPDEHWPLVGYQVYVEPDTCLIWDASLNQANSGRNNNKFYRIQQILHNPDTGDYKTWTRWGRVGDTGQSAILEEGGLDVAVTEFKRKFKDKSGLAWEHRGDDPKPNKYAFVEKNYNDSDDEDDDDDAKPKKKTAKPEGGYGGAGAAGEEEGGELASPKSALPKPVQELMELIFNQKYFQATMDYLNYDANKLPLGKLSKSTITRGFQQLKDLAALLNDPSLAASRWQTTLGPARERLSNTYYSLIPHDFGRHRPPTIMDGVLLKKEIDLLESLSDMKAAADIMKVNKKTQETVNKLDAQFQGLGLEEMCPLDRKSDEFSLLAGYLNGSRGSTHHVSYKIQDIFRVERQGERDRFDASEFARMVSAPAGQTGSDRRLLWHGSRCTNFAGILSQGLRIAPPEAPVSGYMFGKGIYLADMSSKSAGYCSSSISDGHALLLLCEAELGDPMHELIHSSYSAGEDAKKLGKVSTWGMGRTGPSKWTDACIVNDGLKGIKMPDPDTPPSTICENDRVLYYNEYICYDVAQVKIRYLFRVKM</sequence>
<evidence type="ECO:0000259" key="18">
    <source>
        <dbReference type="PROSITE" id="PS51059"/>
    </source>
</evidence>
<dbReference type="AlphaFoldDB" id="A0A9P4YPF7"/>
<feature type="domain" description="BRCT" evidence="17">
    <location>
        <begin position="19"/>
        <end position="114"/>
    </location>
</feature>
<evidence type="ECO:0000256" key="16">
    <source>
        <dbReference type="SAM" id="MobiDB-lite"/>
    </source>
</evidence>
<dbReference type="GO" id="GO:0006302">
    <property type="term" value="P:double-strand break repair"/>
    <property type="evidence" value="ECO:0007669"/>
    <property type="project" value="TreeGrafter"/>
</dbReference>
<dbReference type="Gene3D" id="3.90.228.10">
    <property type="match status" value="1"/>
</dbReference>
<feature type="compositionally biased region" description="Acidic residues" evidence="16">
    <location>
        <begin position="288"/>
        <end position="297"/>
    </location>
</feature>
<feature type="domain" description="PARP catalytic" evidence="18">
    <location>
        <begin position="465"/>
        <end position="706"/>
    </location>
</feature>
<dbReference type="GO" id="GO:0008270">
    <property type="term" value="F:zinc ion binding"/>
    <property type="evidence" value="ECO:0007669"/>
    <property type="project" value="UniProtKB-KW"/>
</dbReference>
<dbReference type="GO" id="GO:0003677">
    <property type="term" value="F:DNA binding"/>
    <property type="evidence" value="ECO:0007669"/>
    <property type="project" value="UniProtKB-KW"/>
</dbReference>
<dbReference type="OrthoDB" id="2017365at2759"/>
<keyword evidence="9" id="KW-0862">Zinc</keyword>
<dbReference type="SMART" id="SM00292">
    <property type="entry name" value="BRCT"/>
    <property type="match status" value="1"/>
</dbReference>
<evidence type="ECO:0000256" key="6">
    <source>
        <dbReference type="ARBA" id="ARBA00022737"/>
    </source>
</evidence>
<feature type="region of interest" description="Disordered" evidence="16">
    <location>
        <begin position="117"/>
        <end position="154"/>
    </location>
</feature>
<evidence type="ECO:0000256" key="9">
    <source>
        <dbReference type="ARBA" id="ARBA00022833"/>
    </source>
</evidence>
<keyword evidence="7" id="KW-0013">ADP-ribosylation</keyword>
<evidence type="ECO:0000256" key="12">
    <source>
        <dbReference type="ARBA" id="ARBA00023242"/>
    </source>
</evidence>
<feature type="region of interest" description="Disordered" evidence="16">
    <location>
        <begin position="266"/>
        <end position="330"/>
    </location>
</feature>
<evidence type="ECO:0000256" key="10">
    <source>
        <dbReference type="ARBA" id="ARBA00023027"/>
    </source>
</evidence>
<evidence type="ECO:0000259" key="19">
    <source>
        <dbReference type="PROSITE" id="PS51060"/>
    </source>
</evidence>
<dbReference type="PANTHER" id="PTHR10459">
    <property type="entry name" value="DNA LIGASE"/>
    <property type="match status" value="1"/>
</dbReference>
<evidence type="ECO:0000259" key="17">
    <source>
        <dbReference type="PROSITE" id="PS50172"/>
    </source>
</evidence>
<dbReference type="Pfam" id="PF00644">
    <property type="entry name" value="PARP"/>
    <property type="match status" value="1"/>
</dbReference>
<dbReference type="FunFam" id="1.20.142.10:FF:000002">
    <property type="entry name" value="Poly [ADP-ribose] polymerase"/>
    <property type="match status" value="1"/>
</dbReference>
<dbReference type="InterPro" id="IPR008893">
    <property type="entry name" value="WGR_domain"/>
</dbReference>
<keyword evidence="12" id="KW-0539">Nucleus</keyword>
<dbReference type="EC" id="2.4.2.-" evidence="15"/>
<evidence type="ECO:0000256" key="8">
    <source>
        <dbReference type="ARBA" id="ARBA00022771"/>
    </source>
</evidence>
<evidence type="ECO:0000256" key="7">
    <source>
        <dbReference type="ARBA" id="ARBA00022765"/>
    </source>
</evidence>
<evidence type="ECO:0000256" key="4">
    <source>
        <dbReference type="ARBA" id="ARBA00022695"/>
    </source>
</evidence>
<dbReference type="InterPro" id="IPR036420">
    <property type="entry name" value="BRCT_dom_sf"/>
</dbReference>
<dbReference type="Proteomes" id="UP000749293">
    <property type="component" value="Unassembled WGS sequence"/>
</dbReference>
<dbReference type="PROSITE" id="PS50172">
    <property type="entry name" value="BRCT"/>
    <property type="match status" value="1"/>
</dbReference>
<dbReference type="CDD" id="cd07997">
    <property type="entry name" value="WGR_PARP"/>
    <property type="match status" value="1"/>
</dbReference>
<dbReference type="SUPFAM" id="SSF47587">
    <property type="entry name" value="Domain of poly(ADP-ribose) polymerase"/>
    <property type="match status" value="1"/>
</dbReference>
<evidence type="ECO:0000259" key="20">
    <source>
        <dbReference type="PROSITE" id="PS51977"/>
    </source>
</evidence>
<evidence type="ECO:0000256" key="5">
    <source>
        <dbReference type="ARBA" id="ARBA00022723"/>
    </source>
</evidence>
<keyword evidence="8" id="KW-0863">Zinc-finger</keyword>
<dbReference type="GeneID" id="55968947"/>
<dbReference type="InterPro" id="IPR004102">
    <property type="entry name" value="Poly(ADP-ribose)pol_reg_dom"/>
</dbReference>
<dbReference type="CDD" id="cd01437">
    <property type="entry name" value="parp_like"/>
    <property type="match status" value="1"/>
</dbReference>
<dbReference type="PROSITE" id="PS51060">
    <property type="entry name" value="PARP_ALPHA_HD"/>
    <property type="match status" value="1"/>
</dbReference>
<feature type="compositionally biased region" description="Basic and acidic residues" evidence="16">
    <location>
        <begin position="266"/>
        <end position="276"/>
    </location>
</feature>
<dbReference type="Pfam" id="PF00533">
    <property type="entry name" value="BRCT"/>
    <property type="match status" value="1"/>
</dbReference>
<dbReference type="Gene3D" id="1.20.142.10">
    <property type="entry name" value="Poly(ADP-ribose) polymerase, regulatory domain"/>
    <property type="match status" value="1"/>
</dbReference>
<evidence type="ECO:0000313" key="21">
    <source>
        <dbReference type="EMBL" id="KAF4120713.1"/>
    </source>
</evidence>
<dbReference type="EMBL" id="JAANYQ010000015">
    <property type="protein sequence ID" value="KAF4120713.1"/>
    <property type="molecule type" value="Genomic_DNA"/>
</dbReference>
<dbReference type="InterPro" id="IPR036616">
    <property type="entry name" value="Poly(ADP-ribose)pol_reg_dom_sf"/>
</dbReference>
<dbReference type="SUPFAM" id="SSF56399">
    <property type="entry name" value="ADP-ribosylation"/>
    <property type="match status" value="1"/>
</dbReference>
<dbReference type="GO" id="GO:0003950">
    <property type="term" value="F:NAD+ poly-ADP-ribosyltransferase activity"/>
    <property type="evidence" value="ECO:0007669"/>
    <property type="project" value="UniProtKB-UniRule"/>
</dbReference>
<dbReference type="RefSeq" id="XP_035319365.1">
    <property type="nucleotide sequence ID" value="XM_035464695.1"/>
</dbReference>
<evidence type="ECO:0000256" key="2">
    <source>
        <dbReference type="ARBA" id="ARBA00022676"/>
    </source>
</evidence>
<dbReference type="GO" id="GO:1990404">
    <property type="term" value="F:NAD+-protein mono-ADP-ribosyltransferase activity"/>
    <property type="evidence" value="ECO:0007669"/>
    <property type="project" value="TreeGrafter"/>
</dbReference>
<dbReference type="GO" id="GO:0016779">
    <property type="term" value="F:nucleotidyltransferase activity"/>
    <property type="evidence" value="ECO:0007669"/>
    <property type="project" value="UniProtKB-KW"/>
</dbReference>
<feature type="compositionally biased region" description="Low complexity" evidence="16">
    <location>
        <begin position="120"/>
        <end position="129"/>
    </location>
</feature>
<keyword evidence="5" id="KW-0479">Metal-binding</keyword>
<evidence type="ECO:0000313" key="22">
    <source>
        <dbReference type="Proteomes" id="UP000749293"/>
    </source>
</evidence>
<evidence type="ECO:0000256" key="15">
    <source>
        <dbReference type="RuleBase" id="RU362114"/>
    </source>
</evidence>
<feature type="domain" description="WGR" evidence="20">
    <location>
        <begin position="181"/>
        <end position="279"/>
    </location>
</feature>
<dbReference type="SUPFAM" id="SSF142921">
    <property type="entry name" value="WGR domain-like"/>
    <property type="match status" value="1"/>
</dbReference>
<accession>A0A9P4YPF7</accession>
<feature type="region of interest" description="Disordered" evidence="16">
    <location>
        <begin position="1"/>
        <end position="23"/>
    </location>
</feature>
<comment type="caution">
    <text evidence="21">The sequence shown here is derived from an EMBL/GenBank/DDBJ whole genome shotgun (WGS) entry which is preliminary data.</text>
</comment>
<dbReference type="PROSITE" id="PS51059">
    <property type="entry name" value="PARP_CATALYTIC"/>
    <property type="match status" value="1"/>
</dbReference>